<dbReference type="Gene3D" id="2.10.230.10">
    <property type="entry name" value="Heat shock protein DnaJ, cysteine-rich domain"/>
    <property type="match status" value="1"/>
</dbReference>
<dbReference type="CDD" id="cd06257">
    <property type="entry name" value="DnaJ"/>
    <property type="match status" value="1"/>
</dbReference>
<dbReference type="AlphaFoldDB" id="V6T9W1"/>
<dbReference type="Proteomes" id="UP000018320">
    <property type="component" value="Unassembled WGS sequence"/>
</dbReference>
<dbReference type="GO" id="GO:0006457">
    <property type="term" value="P:protein folding"/>
    <property type="evidence" value="ECO:0007669"/>
    <property type="project" value="InterPro"/>
</dbReference>
<evidence type="ECO:0000313" key="8">
    <source>
        <dbReference type="EMBL" id="ESU35549.1"/>
    </source>
</evidence>
<feature type="domain" description="J" evidence="6">
    <location>
        <begin position="56"/>
        <end position="123"/>
    </location>
</feature>
<dbReference type="PANTHER" id="PTHR43888">
    <property type="entry name" value="DNAJ-LIKE-2, ISOFORM A-RELATED"/>
    <property type="match status" value="1"/>
</dbReference>
<dbReference type="FunFam" id="2.10.230.10:FF:000001">
    <property type="entry name" value="DnaJ subfamily A member 2"/>
    <property type="match status" value="1"/>
</dbReference>
<dbReference type="VEuPathDB" id="GiardiaDB:GL50803_0015398"/>
<dbReference type="SUPFAM" id="SSF57938">
    <property type="entry name" value="DnaJ/Hsp40 cysteine-rich domain"/>
    <property type="match status" value="1"/>
</dbReference>
<keyword evidence="2" id="KW-0677">Repeat</keyword>
<dbReference type="SMART" id="SM00271">
    <property type="entry name" value="DnaJ"/>
    <property type="match status" value="1"/>
</dbReference>
<dbReference type="Gene3D" id="1.10.287.110">
    <property type="entry name" value="DnaJ domain"/>
    <property type="match status" value="1"/>
</dbReference>
<dbReference type="InterPro" id="IPR001305">
    <property type="entry name" value="HSP_DnaJ_Cys-rich_dom"/>
</dbReference>
<dbReference type="PROSITE" id="PS50076">
    <property type="entry name" value="DNAJ_2"/>
    <property type="match status" value="1"/>
</dbReference>
<gene>
    <name evidence="8" type="ORF">DHA2_15398</name>
</gene>
<dbReference type="InterPro" id="IPR036410">
    <property type="entry name" value="HSP_DnaJ_Cys-rich_dom_sf"/>
</dbReference>
<evidence type="ECO:0000259" key="6">
    <source>
        <dbReference type="PROSITE" id="PS50076"/>
    </source>
</evidence>
<dbReference type="FunFam" id="2.60.260.20:FF:000013">
    <property type="entry name" value="DnaJ subfamily B member 11"/>
    <property type="match status" value="1"/>
</dbReference>
<dbReference type="VEuPathDB" id="GiardiaDB:DHA2_15398"/>
<dbReference type="GO" id="GO:0030544">
    <property type="term" value="F:Hsp70 protein binding"/>
    <property type="evidence" value="ECO:0007669"/>
    <property type="project" value="InterPro"/>
</dbReference>
<reference evidence="9" key="1">
    <citation type="submission" date="2012-02" db="EMBL/GenBank/DDBJ databases">
        <title>Genome sequencing of Giardia lamblia Genotypes A2 and B isolates (DH and GS) and comparative analysis with the genomes of Genotypes A1 and E (WB and Pig).</title>
        <authorList>
            <person name="Adam R."/>
            <person name="Dahlstrom E."/>
            <person name="Martens C."/>
            <person name="Bruno D."/>
            <person name="Barbian K."/>
            <person name="Porcella S.F."/>
            <person name="Nash T."/>
        </authorList>
    </citation>
    <scope>NUCLEOTIDE SEQUENCE</scope>
    <source>
        <strain evidence="9">DH</strain>
    </source>
</reference>
<dbReference type="Pfam" id="PF00684">
    <property type="entry name" value="DnaJ_CXXCXGXG"/>
    <property type="match status" value="1"/>
</dbReference>
<dbReference type="SUPFAM" id="SSF46565">
    <property type="entry name" value="Chaperone J-domain"/>
    <property type="match status" value="1"/>
</dbReference>
<dbReference type="CDD" id="cd10747">
    <property type="entry name" value="DnaJ_C"/>
    <property type="match status" value="1"/>
</dbReference>
<organism evidence="8 9">
    <name type="scientific">Giardia intestinalis</name>
    <name type="common">Giardia lamblia</name>
    <dbReference type="NCBI Taxonomy" id="5741"/>
    <lineage>
        <taxon>Eukaryota</taxon>
        <taxon>Metamonada</taxon>
        <taxon>Diplomonadida</taxon>
        <taxon>Hexamitidae</taxon>
        <taxon>Giardiinae</taxon>
        <taxon>Giardia</taxon>
    </lineage>
</organism>
<protein>
    <submittedName>
        <fullName evidence="8">Molecular chaperones (DnaJ family)</fullName>
    </submittedName>
</protein>
<dbReference type="Gene3D" id="2.60.260.20">
    <property type="entry name" value="Urease metallochaperone UreE, N-terminal domain"/>
    <property type="match status" value="2"/>
</dbReference>
<accession>V6T9W1</accession>
<dbReference type="Pfam" id="PF00226">
    <property type="entry name" value="DnaJ"/>
    <property type="match status" value="1"/>
</dbReference>
<dbReference type="EMBL" id="AHGT01000078">
    <property type="protein sequence ID" value="ESU35549.1"/>
    <property type="molecule type" value="Genomic_DNA"/>
</dbReference>
<dbReference type="GO" id="GO:0008270">
    <property type="term" value="F:zinc ion binding"/>
    <property type="evidence" value="ECO:0007669"/>
    <property type="project" value="UniProtKB-KW"/>
</dbReference>
<keyword evidence="1 5" id="KW-0479">Metal-binding</keyword>
<evidence type="ECO:0000256" key="5">
    <source>
        <dbReference type="PROSITE-ProRule" id="PRU00546"/>
    </source>
</evidence>
<dbReference type="VEuPathDB" id="GiardiaDB:QR46_4514"/>
<dbReference type="InterPro" id="IPR008971">
    <property type="entry name" value="HSP40/DnaJ_pept-bd"/>
</dbReference>
<dbReference type="InterPro" id="IPR044713">
    <property type="entry name" value="DNJA1/2-like"/>
</dbReference>
<feature type="non-terminal residue" evidence="8">
    <location>
        <position position="1"/>
    </location>
</feature>
<dbReference type="InterPro" id="IPR036869">
    <property type="entry name" value="J_dom_sf"/>
</dbReference>
<name>V6T9W1_GIAIN</name>
<dbReference type="InterPro" id="IPR001623">
    <property type="entry name" value="DnaJ_domain"/>
</dbReference>
<feature type="domain" description="CR-type" evidence="7">
    <location>
        <begin position="171"/>
        <end position="254"/>
    </location>
</feature>
<dbReference type="SUPFAM" id="SSF49493">
    <property type="entry name" value="HSP40/DnaJ peptide-binding domain"/>
    <property type="match status" value="2"/>
</dbReference>
<dbReference type="VEuPathDB" id="GiardiaDB:GL50581_1542"/>
<feature type="zinc finger region" description="CR-type" evidence="5">
    <location>
        <begin position="171"/>
        <end position="254"/>
    </location>
</feature>
<evidence type="ECO:0000256" key="4">
    <source>
        <dbReference type="ARBA" id="ARBA00022833"/>
    </source>
</evidence>
<sequence length="402" mass="45613">VARFSQTLKLTRLLFVLLCSPFSFNRVLRKRLTSFCELCEKMILFLLLALILNERDFYAILGVSKTATAAELKKAYHKQSVAKHPDRCKESERAACTKTFQDITRAYEVLSSDEKRKIYDKGGEKALTDHESNNNPNQQQAMFNNWHGGQQPKGQSTVVELSLSLETLFSGKTQNQKITHKIKCPHCHGTGADSDADYPICDRCNGKGYTIERHDLGNGYYQQYQHNCWKCGGEGRIIQKSCHVCHAATIKSAEDFVFLEIPAGAPNGHQLVFEGMGDQGLDFRYLPGDLIYVIRERKHPKFTREGNNLKYKLVINLYEAFFGFSKRIIHLDDRAIEVKKDNITQPGEVIKMVGEGMPIMGDRLGRRGDLLIEVQVLLPPLDNLKGSSREDLRELLSRLVSK</sequence>
<evidence type="ECO:0000313" key="9">
    <source>
        <dbReference type="Proteomes" id="UP000018320"/>
    </source>
</evidence>
<evidence type="ECO:0000256" key="1">
    <source>
        <dbReference type="ARBA" id="ARBA00022723"/>
    </source>
</evidence>
<evidence type="ECO:0000259" key="7">
    <source>
        <dbReference type="PROSITE" id="PS51188"/>
    </source>
</evidence>
<comment type="caution">
    <text evidence="8">The sequence shown here is derived from an EMBL/GenBank/DDBJ whole genome shotgun (WGS) entry which is preliminary data.</text>
</comment>
<dbReference type="Pfam" id="PF01556">
    <property type="entry name" value="DnaJ_C"/>
    <property type="match status" value="1"/>
</dbReference>
<dbReference type="PROSITE" id="PS51188">
    <property type="entry name" value="ZF_CR"/>
    <property type="match status" value="1"/>
</dbReference>
<dbReference type="GO" id="GO:0051082">
    <property type="term" value="F:unfolded protein binding"/>
    <property type="evidence" value="ECO:0007669"/>
    <property type="project" value="InterPro"/>
</dbReference>
<evidence type="ECO:0000256" key="3">
    <source>
        <dbReference type="ARBA" id="ARBA00022771"/>
    </source>
</evidence>
<dbReference type="CDD" id="cd10719">
    <property type="entry name" value="DnaJ_zf"/>
    <property type="match status" value="1"/>
</dbReference>
<proteinExistence type="predicted"/>
<dbReference type="PRINTS" id="PR00625">
    <property type="entry name" value="JDOMAIN"/>
</dbReference>
<dbReference type="InterPro" id="IPR002939">
    <property type="entry name" value="DnaJ_C"/>
</dbReference>
<keyword evidence="3 5" id="KW-0863">Zinc-finger</keyword>
<evidence type="ECO:0000256" key="2">
    <source>
        <dbReference type="ARBA" id="ARBA00022737"/>
    </source>
</evidence>
<keyword evidence="4 5" id="KW-0862">Zinc</keyword>
<reference evidence="8 9" key="2">
    <citation type="journal article" date="2013" name="Genome Biol. Evol.">
        <title>Genome sequencing of Giardia lamblia genotypes A2 and B isolates (DH and GS) and comparative analysis with the genomes of genotypes A1 and E (WB and Pig).</title>
        <authorList>
            <person name="Adam R.D."/>
            <person name="Dahlstrom E.W."/>
            <person name="Martens C.A."/>
            <person name="Bruno D.P."/>
            <person name="Barbian K.D."/>
            <person name="Ricklefs S.M."/>
            <person name="Hernandez M.M."/>
            <person name="Narla N.P."/>
            <person name="Patel R.B."/>
            <person name="Porcella S.F."/>
            <person name="Nash T.E."/>
        </authorList>
    </citation>
    <scope>NUCLEOTIDE SEQUENCE [LARGE SCALE GENOMIC DNA]</scope>
    <source>
        <strain evidence="8 9">DH</strain>
    </source>
</reference>